<keyword evidence="2" id="KW-0813">Transport</keyword>
<feature type="transmembrane region" description="Helical" evidence="6">
    <location>
        <begin position="301"/>
        <end position="324"/>
    </location>
</feature>
<evidence type="ECO:0000256" key="2">
    <source>
        <dbReference type="ARBA" id="ARBA00022448"/>
    </source>
</evidence>
<feature type="transmembrane region" description="Helical" evidence="6">
    <location>
        <begin position="33"/>
        <end position="55"/>
    </location>
</feature>
<dbReference type="EMBL" id="JWHR01000021">
    <property type="protein sequence ID" value="KHS58635.1"/>
    <property type="molecule type" value="Genomic_DNA"/>
</dbReference>
<dbReference type="Gene3D" id="1.20.1740.10">
    <property type="entry name" value="Amino acid/polyamine transporter I"/>
    <property type="match status" value="1"/>
</dbReference>
<keyword evidence="3 6" id="KW-0812">Transmembrane</keyword>
<accession>A0A0B3WVM1</accession>
<feature type="transmembrane region" description="Helical" evidence="6">
    <location>
        <begin position="410"/>
        <end position="431"/>
    </location>
</feature>
<dbReference type="InterPro" id="IPR002293">
    <property type="entry name" value="AA/rel_permease1"/>
</dbReference>
<feature type="transmembrane region" description="Helical" evidence="6">
    <location>
        <begin position="61"/>
        <end position="83"/>
    </location>
</feature>
<feature type="transmembrane region" description="Helical" evidence="6">
    <location>
        <begin position="148"/>
        <end position="173"/>
    </location>
</feature>
<keyword evidence="8" id="KW-1185">Reference proteome</keyword>
<evidence type="ECO:0000313" key="7">
    <source>
        <dbReference type="EMBL" id="KHS58635.1"/>
    </source>
</evidence>
<comment type="caution">
    <text evidence="7">The sequence shown here is derived from an EMBL/GenBank/DDBJ whole genome shotgun (WGS) entry which is preliminary data.</text>
</comment>
<sequence>MRSNVFRKMPVENLISHGQEGKGLKKVLGAFELTMLGIGAIIGTGIFVLTGVAAADYAGPALVLSFIISGMACAFAALCYAELSAMIPISGSAYTFGYVGLGEIWGWIIGWDLILEYCVAVAAVSIGWSGYMVNILNLVGIHLPQVLIAAPGSGGIINLPAILILSLIAGLLLLGAKESVKLNNILVIIKISVVLLFIVLGFSHVEPANWHPFMPYGWSGVFSGAAIVFFAYIGFDAISTAAEEVKNPQKDLPKGIIGSLLICTVLYIVVSAILTGMVPYLEFKDNAAPVAYALAKVGISWGSALVSVGAICGITSVILVMMYGSTRLFYALSRDGLIPKVFSQVSQKRGTPNKSIVLVFVATALVAGFLPIGKVAELTNMGTLAAFVVVSLSVILLRKSRPDLNRPFKVPFVPVVPILAVGFCLFLIFQLPTFTKIAFLIWITIGFVVYAFYGYKHSGLNKTESEKIE</sequence>
<evidence type="ECO:0000256" key="6">
    <source>
        <dbReference type="SAM" id="Phobius"/>
    </source>
</evidence>
<keyword evidence="4 6" id="KW-1133">Transmembrane helix</keyword>
<dbReference type="AlphaFoldDB" id="A0A0B3WVM1"/>
<feature type="transmembrane region" description="Helical" evidence="6">
    <location>
        <begin position="378"/>
        <end position="398"/>
    </location>
</feature>
<evidence type="ECO:0000256" key="1">
    <source>
        <dbReference type="ARBA" id="ARBA00004141"/>
    </source>
</evidence>
<name>A0A0B3WVM1_9FIRM</name>
<feature type="transmembrane region" description="Helical" evidence="6">
    <location>
        <begin position="216"/>
        <end position="235"/>
    </location>
</feature>
<comment type="subcellular location">
    <subcellularLocation>
        <location evidence="1">Membrane</location>
        <topology evidence="1">Multi-pass membrane protein</topology>
    </subcellularLocation>
</comment>
<feature type="transmembrane region" description="Helical" evidence="6">
    <location>
        <begin position="355"/>
        <end position="372"/>
    </location>
</feature>
<feature type="transmembrane region" description="Helical" evidence="6">
    <location>
        <begin position="256"/>
        <end position="281"/>
    </location>
</feature>
<feature type="transmembrane region" description="Helical" evidence="6">
    <location>
        <begin position="437"/>
        <end position="455"/>
    </location>
</feature>
<evidence type="ECO:0000256" key="5">
    <source>
        <dbReference type="ARBA" id="ARBA00023136"/>
    </source>
</evidence>
<protein>
    <submittedName>
        <fullName evidence="7">Amino acid permease</fullName>
    </submittedName>
</protein>
<evidence type="ECO:0000256" key="3">
    <source>
        <dbReference type="ARBA" id="ARBA00022692"/>
    </source>
</evidence>
<organism evidence="7 8">
    <name type="scientific">Terrisporobacter othiniensis</name>
    <dbReference type="NCBI Taxonomy" id="1577792"/>
    <lineage>
        <taxon>Bacteria</taxon>
        <taxon>Bacillati</taxon>
        <taxon>Bacillota</taxon>
        <taxon>Clostridia</taxon>
        <taxon>Peptostreptococcales</taxon>
        <taxon>Peptostreptococcaceae</taxon>
        <taxon>Terrisporobacter</taxon>
    </lineage>
</organism>
<dbReference type="GO" id="GO:0015171">
    <property type="term" value="F:amino acid transmembrane transporter activity"/>
    <property type="evidence" value="ECO:0007669"/>
    <property type="project" value="TreeGrafter"/>
</dbReference>
<feature type="transmembrane region" description="Helical" evidence="6">
    <location>
        <begin position="185"/>
        <end position="204"/>
    </location>
</feature>
<gene>
    <name evidence="7" type="ORF">QX51_01640</name>
</gene>
<dbReference type="PANTHER" id="PTHR43243:SF4">
    <property type="entry name" value="CATIONIC AMINO ACID TRANSPORTER 4"/>
    <property type="match status" value="1"/>
</dbReference>
<evidence type="ECO:0000256" key="4">
    <source>
        <dbReference type="ARBA" id="ARBA00022989"/>
    </source>
</evidence>
<dbReference type="GO" id="GO:0016020">
    <property type="term" value="C:membrane"/>
    <property type="evidence" value="ECO:0007669"/>
    <property type="project" value="UniProtKB-SubCell"/>
</dbReference>
<keyword evidence="5 6" id="KW-0472">Membrane</keyword>
<reference evidence="7 8" key="1">
    <citation type="submission" date="2014-12" db="EMBL/GenBank/DDBJ databases">
        <title>Draft genome sequence of Terrisporobacter sp. 08-306576, isolated from the blood culture of a bacteremia patient.</title>
        <authorList>
            <person name="Lund L.C."/>
            <person name="Sydenham T.V."/>
            <person name="Hogh S.V."/>
            <person name="Skov M.N."/>
            <person name="Kemp M."/>
            <person name="Justesen U.S."/>
        </authorList>
    </citation>
    <scope>NUCLEOTIDE SEQUENCE [LARGE SCALE GENOMIC DNA]</scope>
    <source>
        <strain evidence="7 8">08-306576</strain>
    </source>
</reference>
<dbReference type="OrthoDB" id="178667at2"/>
<dbReference type="PANTHER" id="PTHR43243">
    <property type="entry name" value="INNER MEMBRANE TRANSPORTER YGJI-RELATED"/>
    <property type="match status" value="1"/>
</dbReference>
<dbReference type="RefSeq" id="WP_039678172.1">
    <property type="nucleotide sequence ID" value="NZ_JAWGXO010000004.1"/>
</dbReference>
<evidence type="ECO:0000313" key="8">
    <source>
        <dbReference type="Proteomes" id="UP000031189"/>
    </source>
</evidence>
<dbReference type="Pfam" id="PF13520">
    <property type="entry name" value="AA_permease_2"/>
    <property type="match status" value="1"/>
</dbReference>
<dbReference type="STRING" id="1577792.QX51_01640"/>
<dbReference type="Proteomes" id="UP000031189">
    <property type="component" value="Unassembled WGS sequence"/>
</dbReference>
<dbReference type="PIRSF" id="PIRSF006060">
    <property type="entry name" value="AA_transporter"/>
    <property type="match status" value="1"/>
</dbReference>
<proteinExistence type="predicted"/>